<evidence type="ECO:0000259" key="7">
    <source>
        <dbReference type="PROSITE" id="PS50076"/>
    </source>
</evidence>
<dbReference type="InterPro" id="IPR001623">
    <property type="entry name" value="DnaJ_domain"/>
</dbReference>
<dbReference type="PANTHER" id="PTHR43096">
    <property type="entry name" value="DNAJ HOMOLOG 1, MITOCHONDRIAL-RELATED"/>
    <property type="match status" value="1"/>
</dbReference>
<keyword evidence="1" id="KW-0479">Metal-binding</keyword>
<keyword evidence="2" id="KW-0677">Repeat</keyword>
<dbReference type="EMBL" id="WPIK01000012">
    <property type="protein sequence ID" value="MVN22544.1"/>
    <property type="molecule type" value="Genomic_DNA"/>
</dbReference>
<feature type="compositionally biased region" description="Gly residues" evidence="6">
    <location>
        <begin position="83"/>
        <end position="105"/>
    </location>
</feature>
<dbReference type="PRINTS" id="PR00625">
    <property type="entry name" value="JDOMAIN"/>
</dbReference>
<dbReference type="FunFam" id="2.60.260.20:FF:000005">
    <property type="entry name" value="Chaperone protein dnaJ 1, mitochondrial"/>
    <property type="match status" value="1"/>
</dbReference>
<dbReference type="GO" id="GO:0005737">
    <property type="term" value="C:cytoplasm"/>
    <property type="evidence" value="ECO:0007669"/>
    <property type="project" value="TreeGrafter"/>
</dbReference>
<keyword evidence="5" id="KW-0143">Chaperone</keyword>
<evidence type="ECO:0000313" key="8">
    <source>
        <dbReference type="EMBL" id="MVN22544.1"/>
    </source>
</evidence>
<evidence type="ECO:0000256" key="5">
    <source>
        <dbReference type="ARBA" id="ARBA00023186"/>
    </source>
</evidence>
<evidence type="ECO:0000256" key="4">
    <source>
        <dbReference type="ARBA" id="ARBA00022833"/>
    </source>
</evidence>
<dbReference type="SUPFAM" id="SSF49493">
    <property type="entry name" value="HSP40/DnaJ peptide-binding domain"/>
    <property type="match status" value="2"/>
</dbReference>
<reference evidence="8 9" key="1">
    <citation type="submission" date="2019-12" db="EMBL/GenBank/DDBJ databases">
        <title>Mucilaginibacter sp. HMF7410 genome sequencing and assembly.</title>
        <authorList>
            <person name="Kang H."/>
            <person name="Cha I."/>
            <person name="Kim H."/>
            <person name="Joh K."/>
        </authorList>
    </citation>
    <scope>NUCLEOTIDE SEQUENCE [LARGE SCALE GENOMIC DNA]</scope>
    <source>
        <strain evidence="8 9">HMF7410</strain>
    </source>
</reference>
<feature type="compositionally biased region" description="Basic and acidic residues" evidence="6">
    <location>
        <begin position="34"/>
        <end position="51"/>
    </location>
</feature>
<dbReference type="InterPro" id="IPR036869">
    <property type="entry name" value="J_dom_sf"/>
</dbReference>
<dbReference type="CDD" id="cd06257">
    <property type="entry name" value="DnaJ"/>
    <property type="match status" value="1"/>
</dbReference>
<dbReference type="SUPFAM" id="SSF46565">
    <property type="entry name" value="Chaperone J-domain"/>
    <property type="match status" value="1"/>
</dbReference>
<dbReference type="Proteomes" id="UP000462014">
    <property type="component" value="Unassembled WGS sequence"/>
</dbReference>
<accession>A0A7K1SYY8</accession>
<sequence length="314" mass="34338">MDYKDYYKILGVSKTATQDEIKKAYRKLAVKYHPDKNPGDKVAESKFKEANEANEVLSKPDKRKQYDELGENWQSYQQAGGYANQGGGRPGGSRQQYGGGGFSTEDFYGGGGQFSDFFESIFGGGAGGGRGSSGRSTRRATTGEDLQAEMSITLEEAFHGASRQVTIGDSKVNMKLKPGVSEGQVLRLKGKGEPGRNGGANGDLLITMHILPNNKFERKENDLYFDQQIDLYTAVLGGKIPVQGIDKTVNMPIPAGTDSNKTFRLKGLGMPHYKNPEQHGDAYVRVVIQTPKHLSAKEKELFEQLANLKAQQTA</sequence>
<keyword evidence="4" id="KW-0862">Zinc</keyword>
<name>A0A7K1SYY8_9SPHI</name>
<dbReference type="PROSITE" id="PS50076">
    <property type="entry name" value="DNAJ_2"/>
    <property type="match status" value="1"/>
</dbReference>
<keyword evidence="9" id="KW-1185">Reference proteome</keyword>
<dbReference type="Pfam" id="PF00226">
    <property type="entry name" value="DnaJ"/>
    <property type="match status" value="1"/>
</dbReference>
<organism evidence="8 9">
    <name type="scientific">Mucilaginibacter arboris</name>
    <dbReference type="NCBI Taxonomy" id="2682090"/>
    <lineage>
        <taxon>Bacteria</taxon>
        <taxon>Pseudomonadati</taxon>
        <taxon>Bacteroidota</taxon>
        <taxon>Sphingobacteriia</taxon>
        <taxon>Sphingobacteriales</taxon>
        <taxon>Sphingobacteriaceae</taxon>
        <taxon>Mucilaginibacter</taxon>
    </lineage>
</organism>
<feature type="region of interest" description="Disordered" evidence="6">
    <location>
        <begin position="34"/>
        <end position="63"/>
    </location>
</feature>
<dbReference type="GO" id="GO:0042026">
    <property type="term" value="P:protein refolding"/>
    <property type="evidence" value="ECO:0007669"/>
    <property type="project" value="TreeGrafter"/>
</dbReference>
<protein>
    <submittedName>
        <fullName evidence="8">DnaJ domain-containing protein</fullName>
    </submittedName>
</protein>
<dbReference type="PANTHER" id="PTHR43096:SF52">
    <property type="entry name" value="DNAJ HOMOLOG 1, MITOCHONDRIAL-RELATED"/>
    <property type="match status" value="1"/>
</dbReference>
<gene>
    <name evidence="8" type="ORF">GO621_13485</name>
</gene>
<dbReference type="Gene3D" id="1.10.287.110">
    <property type="entry name" value="DnaJ domain"/>
    <property type="match status" value="1"/>
</dbReference>
<evidence type="ECO:0000313" key="9">
    <source>
        <dbReference type="Proteomes" id="UP000462014"/>
    </source>
</evidence>
<proteinExistence type="predicted"/>
<dbReference type="GO" id="GO:0051082">
    <property type="term" value="F:unfolded protein binding"/>
    <property type="evidence" value="ECO:0007669"/>
    <property type="project" value="InterPro"/>
</dbReference>
<dbReference type="Pfam" id="PF01556">
    <property type="entry name" value="DnaJ_C"/>
    <property type="match status" value="1"/>
</dbReference>
<evidence type="ECO:0000256" key="6">
    <source>
        <dbReference type="SAM" id="MobiDB-lite"/>
    </source>
</evidence>
<evidence type="ECO:0000256" key="2">
    <source>
        <dbReference type="ARBA" id="ARBA00022737"/>
    </source>
</evidence>
<dbReference type="SMART" id="SM00271">
    <property type="entry name" value="DnaJ"/>
    <property type="match status" value="1"/>
</dbReference>
<dbReference type="RefSeq" id="WP_157567907.1">
    <property type="nucleotide sequence ID" value="NZ_WPIK01000012.1"/>
</dbReference>
<feature type="region of interest" description="Disordered" evidence="6">
    <location>
        <begin position="78"/>
        <end position="105"/>
    </location>
</feature>
<dbReference type="AlphaFoldDB" id="A0A7K1SYY8"/>
<dbReference type="GO" id="GO:0008270">
    <property type="term" value="F:zinc ion binding"/>
    <property type="evidence" value="ECO:0007669"/>
    <property type="project" value="UniProtKB-KW"/>
</dbReference>
<dbReference type="InterPro" id="IPR002939">
    <property type="entry name" value="DnaJ_C"/>
</dbReference>
<evidence type="ECO:0000256" key="3">
    <source>
        <dbReference type="ARBA" id="ARBA00022771"/>
    </source>
</evidence>
<feature type="domain" description="J" evidence="7">
    <location>
        <begin position="5"/>
        <end position="70"/>
    </location>
</feature>
<dbReference type="CDD" id="cd10747">
    <property type="entry name" value="DnaJ_C"/>
    <property type="match status" value="1"/>
</dbReference>
<keyword evidence="3" id="KW-0863">Zinc-finger</keyword>
<dbReference type="Gene3D" id="2.60.260.20">
    <property type="entry name" value="Urease metallochaperone UreE, N-terminal domain"/>
    <property type="match status" value="2"/>
</dbReference>
<comment type="caution">
    <text evidence="8">The sequence shown here is derived from an EMBL/GenBank/DDBJ whole genome shotgun (WGS) entry which is preliminary data.</text>
</comment>
<dbReference type="InterPro" id="IPR008971">
    <property type="entry name" value="HSP40/DnaJ_pept-bd"/>
</dbReference>
<evidence type="ECO:0000256" key="1">
    <source>
        <dbReference type="ARBA" id="ARBA00022723"/>
    </source>
</evidence>